<protein>
    <submittedName>
        <fullName evidence="3">Uncharacterized protein</fullName>
    </submittedName>
</protein>
<evidence type="ECO:0000313" key="3">
    <source>
        <dbReference type="EMBL" id="SNS64386.1"/>
    </source>
</evidence>
<gene>
    <name evidence="3" type="ORF">SAMN06264365_12034</name>
</gene>
<keyword evidence="4" id="KW-1185">Reference proteome</keyword>
<sequence>MSTKLRNGVLVGVVAVGAILGSGSAATAAVTTGTATGGLAGVATKLVYGQPDLNGYRRGSNAFTITNNGTEAVEFPTLTFTSNGRDDLIHAEASDCEHMRGSSTWVNCVLTPLAAGASRTVSLPWGTKSSGPGGTAEVSLTESSDASGTPVEGTESTVPWKVRFEKLTGTFSIKATPLTYGPLDEAGLSHGFTKVTVKNLSSATVQYPLVTFPSYDGTGTYAKWSGCTQIIQHTDNTACIEQPLAAGEQRTLKFWFESDFVPIWGFDGHVRVAAATDPSGTVIPNTAAGTSFPIPGTDD</sequence>
<dbReference type="RefSeq" id="WP_089297585.1">
    <property type="nucleotide sequence ID" value="NZ_BOMU01000092.1"/>
</dbReference>
<keyword evidence="2" id="KW-0732">Signal</keyword>
<evidence type="ECO:0000256" key="2">
    <source>
        <dbReference type="SAM" id="SignalP"/>
    </source>
</evidence>
<dbReference type="EMBL" id="FZNR01000020">
    <property type="protein sequence ID" value="SNS64386.1"/>
    <property type="molecule type" value="Genomic_DNA"/>
</dbReference>
<accession>A0A239G4Y0</accession>
<dbReference type="Proteomes" id="UP000198415">
    <property type="component" value="Unassembled WGS sequence"/>
</dbReference>
<dbReference type="AlphaFoldDB" id="A0A239G4Y0"/>
<reference evidence="3 4" key="1">
    <citation type="submission" date="2017-06" db="EMBL/GenBank/DDBJ databases">
        <authorList>
            <person name="Kim H.J."/>
            <person name="Triplett B.A."/>
        </authorList>
    </citation>
    <scope>NUCLEOTIDE SEQUENCE [LARGE SCALE GENOMIC DNA]</scope>
    <source>
        <strain evidence="3 4">DSM 43151</strain>
    </source>
</reference>
<feature type="signal peptide" evidence="2">
    <location>
        <begin position="1"/>
        <end position="28"/>
    </location>
</feature>
<feature type="compositionally biased region" description="Polar residues" evidence="1">
    <location>
        <begin position="138"/>
        <end position="147"/>
    </location>
</feature>
<dbReference type="OrthoDB" id="3387096at2"/>
<proteinExistence type="predicted"/>
<name>A0A239G4Y0_9ACTN</name>
<feature type="chain" id="PRO_5012082656" evidence="2">
    <location>
        <begin position="29"/>
        <end position="299"/>
    </location>
</feature>
<organism evidence="3 4">
    <name type="scientific">Actinoplanes regularis</name>
    <dbReference type="NCBI Taxonomy" id="52697"/>
    <lineage>
        <taxon>Bacteria</taxon>
        <taxon>Bacillati</taxon>
        <taxon>Actinomycetota</taxon>
        <taxon>Actinomycetes</taxon>
        <taxon>Micromonosporales</taxon>
        <taxon>Micromonosporaceae</taxon>
        <taxon>Actinoplanes</taxon>
    </lineage>
</organism>
<evidence type="ECO:0000256" key="1">
    <source>
        <dbReference type="SAM" id="MobiDB-lite"/>
    </source>
</evidence>
<feature type="region of interest" description="Disordered" evidence="1">
    <location>
        <begin position="124"/>
        <end position="154"/>
    </location>
</feature>
<evidence type="ECO:0000313" key="4">
    <source>
        <dbReference type="Proteomes" id="UP000198415"/>
    </source>
</evidence>